<feature type="region of interest" description="Disordered" evidence="1">
    <location>
        <begin position="207"/>
        <end position="242"/>
    </location>
</feature>
<evidence type="ECO:0000256" key="1">
    <source>
        <dbReference type="SAM" id="MobiDB-lite"/>
    </source>
</evidence>
<proteinExistence type="predicted"/>
<evidence type="ECO:0000313" key="3">
    <source>
        <dbReference type="Proteomes" id="UP001235094"/>
    </source>
</evidence>
<dbReference type="RefSeq" id="WP_306891881.1">
    <property type="nucleotide sequence ID" value="NZ_JAUSVR010000025.1"/>
</dbReference>
<organism evidence="2 3">
    <name type="scientific">Ancylobacter amanitiformis</name>
    <dbReference type="NCBI Taxonomy" id="217069"/>
    <lineage>
        <taxon>Bacteria</taxon>
        <taxon>Pseudomonadati</taxon>
        <taxon>Pseudomonadota</taxon>
        <taxon>Alphaproteobacteria</taxon>
        <taxon>Hyphomicrobiales</taxon>
        <taxon>Xanthobacteraceae</taxon>
        <taxon>Ancylobacter</taxon>
    </lineage>
</organism>
<comment type="caution">
    <text evidence="2">The sequence shown here is derived from an EMBL/GenBank/DDBJ whole genome shotgun (WGS) entry which is preliminary data.</text>
</comment>
<name>A0ABU0LX51_9HYPH</name>
<dbReference type="EMBL" id="JAUSVR010000025">
    <property type="protein sequence ID" value="MDQ0513245.1"/>
    <property type="molecule type" value="Genomic_DNA"/>
</dbReference>
<accession>A0ABU0LX51</accession>
<gene>
    <name evidence="2" type="ORF">QOZ99_004163</name>
</gene>
<keyword evidence="3" id="KW-1185">Reference proteome</keyword>
<dbReference type="Proteomes" id="UP001235094">
    <property type="component" value="Unassembled WGS sequence"/>
</dbReference>
<sequence length="335" mass="35422">MKTPVFQIYKAGVNLMGSMAPWFLGAGLVDEVGIKNDELTVTVNDEMRRLPLPRADDVIFPRAGYAETTVSGLGAYKVQRWATGWQPGGAEVMVMTARAVSYTGEVKAGGIKHYDDTTLGDILGDTAKAASLTLSIDPELADIAIDYALRWEASPIDFAVRLAGEYGGIVKPGGERLAVVQRGSGKSASGGPLPTINVTRFGSSGWHIEGEPRPQQGEIAAPWQDGGSGQRKVEKESTGRKGPVHSLIHARASRAAAKAAAAAKSRELNMMNASGFFIVEFDPSYSAGALVRATGFGEGVDGTWPSERISTEWSKSAPVLSTIDVTAKPEGEGVE</sequence>
<dbReference type="SUPFAM" id="SSF69279">
    <property type="entry name" value="Phage tail proteins"/>
    <property type="match status" value="1"/>
</dbReference>
<reference evidence="2 3" key="1">
    <citation type="submission" date="2023-07" db="EMBL/GenBank/DDBJ databases">
        <title>Genomic Encyclopedia of Type Strains, Phase IV (KMG-IV): sequencing the most valuable type-strain genomes for metagenomic binning, comparative biology and taxonomic classification.</title>
        <authorList>
            <person name="Goeker M."/>
        </authorList>
    </citation>
    <scope>NUCLEOTIDE SEQUENCE [LARGE SCALE GENOMIC DNA]</scope>
    <source>
        <strain evidence="2 3">DSM 15561</strain>
    </source>
</reference>
<evidence type="ECO:0000313" key="2">
    <source>
        <dbReference type="EMBL" id="MDQ0513245.1"/>
    </source>
</evidence>
<protein>
    <submittedName>
        <fullName evidence="2">Phage protein D</fullName>
    </submittedName>
</protein>